<evidence type="ECO:0000313" key="7">
    <source>
        <dbReference type="EMBL" id="NVN38052.1"/>
    </source>
</evidence>
<dbReference type="Proteomes" id="UP000522590">
    <property type="component" value="Unassembled WGS sequence"/>
</dbReference>
<comment type="subcellular location">
    <subcellularLocation>
        <location evidence="1">Membrane</location>
        <topology evidence="1">Multi-pass membrane protein</topology>
    </subcellularLocation>
</comment>
<dbReference type="Gene3D" id="1.10.4160.10">
    <property type="entry name" value="Hydantoin permease"/>
    <property type="match status" value="1"/>
</dbReference>
<dbReference type="EMBL" id="JABXXS010000040">
    <property type="protein sequence ID" value="NVN38052.1"/>
    <property type="molecule type" value="Genomic_DNA"/>
</dbReference>
<feature type="transmembrane region" description="Helical" evidence="6">
    <location>
        <begin position="347"/>
        <end position="367"/>
    </location>
</feature>
<proteinExistence type="inferred from homology"/>
<keyword evidence="5 6" id="KW-0472">Membrane</keyword>
<dbReference type="PANTHER" id="PTHR30618:SF6">
    <property type="entry name" value="NCS1 FAMILY NUCLEOBASE:CATION SYMPORTER-1"/>
    <property type="match status" value="1"/>
</dbReference>
<feature type="transmembrane region" description="Helical" evidence="6">
    <location>
        <begin position="418"/>
        <end position="444"/>
    </location>
</feature>
<dbReference type="PANTHER" id="PTHR30618">
    <property type="entry name" value="NCS1 FAMILY PURINE/PYRIMIDINE TRANSPORTER"/>
    <property type="match status" value="1"/>
</dbReference>
<dbReference type="InterPro" id="IPR045225">
    <property type="entry name" value="Uracil/uridine/allantoin_perm"/>
</dbReference>
<feature type="transmembrane region" description="Helical" evidence="6">
    <location>
        <begin position="145"/>
        <end position="173"/>
    </location>
</feature>
<feature type="transmembrane region" description="Helical" evidence="6">
    <location>
        <begin position="185"/>
        <end position="202"/>
    </location>
</feature>
<sequence>MHDGAGTPDTHLTNADLAPTGARTWGWFDYVSLWMSNIHSVGGYVTMGSLFAMGLPATDVFMALIAAIVVIQVLCNLVARPSQISGAPYPVMARMAFGVHGALVPAFIRGIISIAWYGIQTWLASNAVVVLLLRQWPELTPWAQVGIHGFAGLSMLGWAAFIMLWIMQALVFWRGMDMIRHFVDWAGPIIYVVMIGLDAWLLSRAGWQHFSFDIPGVTYHTIPARIIGMMNAIALVTSYFAPIALNFGDFSRYGVSMSAIRRGNLWGLPVNFMGFSLLTLVTIVLTQPVFGRIILDPVETVAQIDSPLAVIVGVLTFVMATAGINIAANFVSAAFDFSNLAPHRISWRSGGMVAAAGAVIMTPWNLYARPELIHLTLDVLATFIGPLIAILLTDYYIVRRGMIDMNALYRSQSNLPYWYHNGINPIAILVTLVAVIVGSAVVFMPALEPIHNLSLFIGGGIAAILYGILMRRYSARLTASANRRLSPAVP</sequence>
<evidence type="ECO:0000256" key="2">
    <source>
        <dbReference type="ARBA" id="ARBA00008974"/>
    </source>
</evidence>
<dbReference type="GO" id="GO:0015205">
    <property type="term" value="F:nucleobase transmembrane transporter activity"/>
    <property type="evidence" value="ECO:0007669"/>
    <property type="project" value="TreeGrafter"/>
</dbReference>
<evidence type="ECO:0000256" key="5">
    <source>
        <dbReference type="ARBA" id="ARBA00023136"/>
    </source>
</evidence>
<feature type="transmembrane region" description="Helical" evidence="6">
    <location>
        <begin position="222"/>
        <end position="245"/>
    </location>
</feature>
<keyword evidence="4 6" id="KW-1133">Transmembrane helix</keyword>
<dbReference type="AlphaFoldDB" id="A0A850P866"/>
<dbReference type="CDD" id="cd11555">
    <property type="entry name" value="SLC-NCS1sbd_u1"/>
    <property type="match status" value="1"/>
</dbReference>
<evidence type="ECO:0000256" key="4">
    <source>
        <dbReference type="ARBA" id="ARBA00022989"/>
    </source>
</evidence>
<dbReference type="Pfam" id="PF02133">
    <property type="entry name" value="Transp_cyt_pur"/>
    <property type="match status" value="1"/>
</dbReference>
<feature type="transmembrane region" description="Helical" evidence="6">
    <location>
        <begin position="91"/>
        <end position="108"/>
    </location>
</feature>
<dbReference type="GO" id="GO:0005886">
    <property type="term" value="C:plasma membrane"/>
    <property type="evidence" value="ECO:0007669"/>
    <property type="project" value="TreeGrafter"/>
</dbReference>
<evidence type="ECO:0000256" key="6">
    <source>
        <dbReference type="SAM" id="Phobius"/>
    </source>
</evidence>
<organism evidence="7 8">
    <name type="scientific">Komagataeibacter swingsii</name>
    <dbReference type="NCBI Taxonomy" id="215220"/>
    <lineage>
        <taxon>Bacteria</taxon>
        <taxon>Pseudomonadati</taxon>
        <taxon>Pseudomonadota</taxon>
        <taxon>Alphaproteobacteria</taxon>
        <taxon>Acetobacterales</taxon>
        <taxon>Acetobacteraceae</taxon>
        <taxon>Komagataeibacter</taxon>
    </lineage>
</organism>
<feature type="transmembrane region" description="Helical" evidence="6">
    <location>
        <begin position="450"/>
        <end position="469"/>
    </location>
</feature>
<dbReference type="RefSeq" id="WP_176643773.1">
    <property type="nucleotide sequence ID" value="NZ_JABXXS010000040.1"/>
</dbReference>
<feature type="transmembrane region" description="Helical" evidence="6">
    <location>
        <begin position="60"/>
        <end position="79"/>
    </location>
</feature>
<name>A0A850P866_9PROT</name>
<comment type="caution">
    <text evidence="7">The sequence shown here is derived from an EMBL/GenBank/DDBJ whole genome shotgun (WGS) entry which is preliminary data.</text>
</comment>
<evidence type="ECO:0000313" key="8">
    <source>
        <dbReference type="Proteomes" id="UP000522590"/>
    </source>
</evidence>
<dbReference type="InterPro" id="IPR001248">
    <property type="entry name" value="Pur-cyt_permease"/>
</dbReference>
<feature type="transmembrane region" description="Helical" evidence="6">
    <location>
        <begin position="379"/>
        <end position="398"/>
    </location>
</feature>
<gene>
    <name evidence="7" type="ORF">HUK81_14105</name>
</gene>
<evidence type="ECO:0000256" key="1">
    <source>
        <dbReference type="ARBA" id="ARBA00004141"/>
    </source>
</evidence>
<accession>A0A850P866</accession>
<evidence type="ECO:0000256" key="3">
    <source>
        <dbReference type="ARBA" id="ARBA00022692"/>
    </source>
</evidence>
<protein>
    <submittedName>
        <fullName evidence="7">NCS1 family nucleobase:cation symporter-1</fullName>
    </submittedName>
</protein>
<feature type="transmembrane region" description="Helical" evidence="6">
    <location>
        <begin position="265"/>
        <end position="290"/>
    </location>
</feature>
<comment type="similarity">
    <text evidence="2">Belongs to the purine-cytosine permease (2.A.39) family.</text>
</comment>
<keyword evidence="3 6" id="KW-0812">Transmembrane</keyword>
<feature type="transmembrane region" description="Helical" evidence="6">
    <location>
        <begin position="310"/>
        <end position="335"/>
    </location>
</feature>
<reference evidence="7 8" key="1">
    <citation type="submission" date="2020-06" db="EMBL/GenBank/DDBJ databases">
        <title>Description of novel acetic acid bacteria.</title>
        <authorList>
            <person name="Sombolestani A."/>
        </authorList>
    </citation>
    <scope>NUCLEOTIDE SEQUENCE [LARGE SCALE GENOMIC DNA]</scope>
    <source>
        <strain evidence="7 8">LMG 25</strain>
    </source>
</reference>